<evidence type="ECO:0000256" key="3">
    <source>
        <dbReference type="ARBA" id="ARBA00022692"/>
    </source>
</evidence>
<evidence type="ECO:0000256" key="7">
    <source>
        <dbReference type="HAMAP-Rule" id="MF_00522"/>
    </source>
</evidence>
<dbReference type="EMBL" id="JAMPKK010000008">
    <property type="protein sequence ID" value="MEP0863916.1"/>
    <property type="molecule type" value="Genomic_DNA"/>
</dbReference>
<feature type="transmembrane region" description="Helical" evidence="8">
    <location>
        <begin position="7"/>
        <end position="33"/>
    </location>
</feature>
<keyword evidence="3 7" id="KW-0812">Transmembrane</keyword>
<evidence type="ECO:0000313" key="9">
    <source>
        <dbReference type="EMBL" id="MEP0863916.1"/>
    </source>
</evidence>
<comment type="similarity">
    <text evidence="2 7">Belongs to the PsaJ family.</text>
</comment>
<keyword evidence="4 7" id="KW-1133">Transmembrane helix</keyword>
<evidence type="ECO:0000313" key="10">
    <source>
        <dbReference type="Proteomes" id="UP001442494"/>
    </source>
</evidence>
<evidence type="ECO:0000256" key="4">
    <source>
        <dbReference type="ARBA" id="ARBA00022989"/>
    </source>
</evidence>
<comment type="caution">
    <text evidence="9">The sequence shown here is derived from an EMBL/GenBank/DDBJ whole genome shotgun (WGS) entry which is preliminary data.</text>
</comment>
<dbReference type="Gene3D" id="1.20.5.510">
    <property type="entry name" value="Single helix bin"/>
    <property type="match status" value="1"/>
</dbReference>
<dbReference type="HAMAP" id="MF_00522">
    <property type="entry name" value="PSI_PsaJ"/>
    <property type="match status" value="1"/>
</dbReference>
<dbReference type="Proteomes" id="UP001442494">
    <property type="component" value="Unassembled WGS sequence"/>
</dbReference>
<evidence type="ECO:0000256" key="2">
    <source>
        <dbReference type="ARBA" id="ARBA00006318"/>
    </source>
</evidence>
<comment type="subcellular location">
    <subcellularLocation>
        <location evidence="1 7">Cellular thylakoid membrane</location>
        <topology evidence="1 7">Single-pass membrane protein</topology>
    </subcellularLocation>
</comment>
<keyword evidence="7" id="KW-0602">Photosynthesis</keyword>
<keyword evidence="5 7" id="KW-0793">Thylakoid</keyword>
<sequence length="42" mass="4938">MQYFIKYLSLAPVLGIVWISVQAALLAFFIYYFPDLLFHPMP</sequence>
<keyword evidence="10" id="KW-1185">Reference proteome</keyword>
<proteinExistence type="inferred from homology"/>
<protein>
    <recommendedName>
        <fullName evidence="7">Photosystem I reaction center subunit IX</fullName>
    </recommendedName>
</protein>
<accession>A0ABV0JMJ1</accession>
<comment type="function">
    <text evidence="7">May help in the organization of the PsaE and PsaF subunits.</text>
</comment>
<dbReference type="Pfam" id="PF01701">
    <property type="entry name" value="PSI_PsaJ"/>
    <property type="match status" value="1"/>
</dbReference>
<name>A0ABV0JMJ1_9CYAN</name>
<keyword evidence="7" id="KW-0603">Photosystem I</keyword>
<evidence type="ECO:0000256" key="6">
    <source>
        <dbReference type="ARBA" id="ARBA00023136"/>
    </source>
</evidence>
<dbReference type="InterPro" id="IPR036062">
    <property type="entry name" value="PSI_PsaJ_sf"/>
</dbReference>
<gene>
    <name evidence="7" type="primary">psaJ</name>
    <name evidence="9" type="ORF">NDI37_05485</name>
</gene>
<keyword evidence="6 7" id="KW-0472">Membrane</keyword>
<organism evidence="9 10">
    <name type="scientific">Funiculus sociatus GB2-A5</name>
    <dbReference type="NCBI Taxonomy" id="2933946"/>
    <lineage>
        <taxon>Bacteria</taxon>
        <taxon>Bacillati</taxon>
        <taxon>Cyanobacteriota</taxon>
        <taxon>Cyanophyceae</taxon>
        <taxon>Coleofasciculales</taxon>
        <taxon>Coleofasciculaceae</taxon>
        <taxon>Funiculus</taxon>
    </lineage>
</organism>
<dbReference type="SUPFAM" id="SSF81544">
    <property type="entry name" value="Subunit IX of photosystem I reaction centre, PsaJ"/>
    <property type="match status" value="1"/>
</dbReference>
<evidence type="ECO:0000256" key="8">
    <source>
        <dbReference type="SAM" id="Phobius"/>
    </source>
</evidence>
<evidence type="ECO:0000256" key="1">
    <source>
        <dbReference type="ARBA" id="ARBA00004376"/>
    </source>
</evidence>
<reference evidence="9 10" key="1">
    <citation type="submission" date="2022-04" db="EMBL/GenBank/DDBJ databases">
        <title>Positive selection, recombination, and allopatry shape intraspecific diversity of widespread and dominant cyanobacteria.</title>
        <authorList>
            <person name="Wei J."/>
            <person name="Shu W."/>
            <person name="Hu C."/>
        </authorList>
    </citation>
    <scope>NUCLEOTIDE SEQUENCE [LARGE SCALE GENOMIC DNA]</scope>
    <source>
        <strain evidence="9 10">GB2-A5</strain>
    </source>
</reference>
<dbReference type="InterPro" id="IPR002615">
    <property type="entry name" value="PSI_PsaJ"/>
</dbReference>
<evidence type="ECO:0000256" key="5">
    <source>
        <dbReference type="ARBA" id="ARBA00023078"/>
    </source>
</evidence>